<dbReference type="InterPro" id="IPR002110">
    <property type="entry name" value="Ankyrin_rpt"/>
</dbReference>
<name>A0A6A5USA0_9PLEO</name>
<dbReference type="SUPFAM" id="SSF52540">
    <property type="entry name" value="P-loop containing nucleoside triphosphate hydrolases"/>
    <property type="match status" value="1"/>
</dbReference>
<dbReference type="PRINTS" id="PR01415">
    <property type="entry name" value="ANKYRIN"/>
</dbReference>
<dbReference type="Pfam" id="PF12796">
    <property type="entry name" value="Ank_2"/>
    <property type="match status" value="1"/>
</dbReference>
<gene>
    <name evidence="5" type="ORF">BU23DRAFT_494605</name>
</gene>
<evidence type="ECO:0000313" key="6">
    <source>
        <dbReference type="Proteomes" id="UP000800036"/>
    </source>
</evidence>
<dbReference type="EMBL" id="ML976829">
    <property type="protein sequence ID" value="KAF1963967.1"/>
    <property type="molecule type" value="Genomic_DNA"/>
</dbReference>
<dbReference type="Gene3D" id="3.40.50.300">
    <property type="entry name" value="P-loop containing nucleotide triphosphate hydrolases"/>
    <property type="match status" value="1"/>
</dbReference>
<proteinExistence type="predicted"/>
<dbReference type="PROSITE" id="PS50088">
    <property type="entry name" value="ANK_REPEAT"/>
    <property type="match status" value="2"/>
</dbReference>
<dbReference type="OrthoDB" id="195446at2759"/>
<dbReference type="Pfam" id="PF22939">
    <property type="entry name" value="WHD_GPIID"/>
    <property type="match status" value="1"/>
</dbReference>
<keyword evidence="6" id="KW-1185">Reference proteome</keyword>
<dbReference type="InterPro" id="IPR027417">
    <property type="entry name" value="P-loop_NTPase"/>
</dbReference>
<protein>
    <submittedName>
        <fullName evidence="5">Ankyrin</fullName>
    </submittedName>
</protein>
<evidence type="ECO:0000313" key="5">
    <source>
        <dbReference type="EMBL" id="KAF1963967.1"/>
    </source>
</evidence>
<feature type="repeat" description="ANK" evidence="2">
    <location>
        <begin position="550"/>
        <end position="582"/>
    </location>
</feature>
<dbReference type="Proteomes" id="UP000800036">
    <property type="component" value="Unassembled WGS sequence"/>
</dbReference>
<sequence length="617" mass="68523">MLTNPSEHLKAIKNDTNYVRTKVQQYQGDARHGKMVEWISSTDYPAQQSDIIGRRQEGTGQWFLDAPEVAIWLGEPKGTLFCPGIPGAGKTMVAAIAIDHLLTSVQSSSVGVAYVYCSYKQEKQDTSSMLAAIIKQLVQGRPSTAEPVEQLHKRHANQGTKPSLEEIFSTLKEVLTKYSTVYVVVDALDEYQNSDGSRHQFLARLRALQAGQDVRLLATSRFIPEIEDAFKEAARLEVRANDNDVRRFVAGQIYRLPKCIQRNVVLREMVQDKIVQAVDGMFLLARLDVDSLLDKTTVKRVKTTLANLSKGLDALDDAYKDALQRIESQLGGHYEDAKRVLSWITYAKRPLTIAEICHALAVDSKEAELDPENIPDVEDLLATCAGLVVVDQESSVIRLVHYTTQEYFERIRDQWYPSAPLHIATTCLTYLSFDLFKSGNCSSDKEFEDRLQENKLLDYAAKHWGEHYVTVEGSARELAYLFLSNSNLVSSATQVLLASTLKFDNYSQYYPKGSTGAHLAARFGLSLTLEAILLSKGQERKSEITKKDSWGQTLLYLAAKNGHCATAELLLDKGADVNAQGGEYGNALQAASRGGHEAIVKLLLDKGADVNAQSEYG</sequence>
<dbReference type="InterPro" id="IPR054471">
    <property type="entry name" value="GPIID_WHD"/>
</dbReference>
<evidence type="ECO:0000259" key="3">
    <source>
        <dbReference type="Pfam" id="PF22939"/>
    </source>
</evidence>
<feature type="domain" description="Nephrocystin 3-like N-terminal" evidence="4">
    <location>
        <begin position="58"/>
        <end position="221"/>
    </location>
</feature>
<dbReference type="Pfam" id="PF24883">
    <property type="entry name" value="NPHP3_N"/>
    <property type="match status" value="1"/>
</dbReference>
<dbReference type="AlphaFoldDB" id="A0A6A5USA0"/>
<organism evidence="5 6">
    <name type="scientific">Bimuria novae-zelandiae CBS 107.79</name>
    <dbReference type="NCBI Taxonomy" id="1447943"/>
    <lineage>
        <taxon>Eukaryota</taxon>
        <taxon>Fungi</taxon>
        <taxon>Dikarya</taxon>
        <taxon>Ascomycota</taxon>
        <taxon>Pezizomycotina</taxon>
        <taxon>Dothideomycetes</taxon>
        <taxon>Pleosporomycetidae</taxon>
        <taxon>Pleosporales</taxon>
        <taxon>Massarineae</taxon>
        <taxon>Didymosphaeriaceae</taxon>
        <taxon>Bimuria</taxon>
    </lineage>
</organism>
<dbReference type="PANTHER" id="PTHR10039">
    <property type="entry name" value="AMELOGENIN"/>
    <property type="match status" value="1"/>
</dbReference>
<feature type="non-terminal residue" evidence="5">
    <location>
        <position position="617"/>
    </location>
</feature>
<evidence type="ECO:0000259" key="4">
    <source>
        <dbReference type="Pfam" id="PF24883"/>
    </source>
</evidence>
<keyword evidence="1" id="KW-0677">Repeat</keyword>
<evidence type="ECO:0000256" key="1">
    <source>
        <dbReference type="ARBA" id="ARBA00022737"/>
    </source>
</evidence>
<evidence type="ECO:0000256" key="2">
    <source>
        <dbReference type="PROSITE-ProRule" id="PRU00023"/>
    </source>
</evidence>
<dbReference type="Gene3D" id="1.25.40.20">
    <property type="entry name" value="Ankyrin repeat-containing domain"/>
    <property type="match status" value="1"/>
</dbReference>
<dbReference type="SUPFAM" id="SSF48403">
    <property type="entry name" value="Ankyrin repeat"/>
    <property type="match status" value="1"/>
</dbReference>
<keyword evidence="2" id="KW-0040">ANK repeat</keyword>
<accession>A0A6A5USA0</accession>
<dbReference type="InterPro" id="IPR056884">
    <property type="entry name" value="NPHP3-like_N"/>
</dbReference>
<dbReference type="InterPro" id="IPR036770">
    <property type="entry name" value="Ankyrin_rpt-contain_sf"/>
</dbReference>
<reference evidence="5" key="1">
    <citation type="journal article" date="2020" name="Stud. Mycol.">
        <title>101 Dothideomycetes genomes: a test case for predicting lifestyles and emergence of pathogens.</title>
        <authorList>
            <person name="Haridas S."/>
            <person name="Albert R."/>
            <person name="Binder M."/>
            <person name="Bloem J."/>
            <person name="Labutti K."/>
            <person name="Salamov A."/>
            <person name="Andreopoulos B."/>
            <person name="Baker S."/>
            <person name="Barry K."/>
            <person name="Bills G."/>
            <person name="Bluhm B."/>
            <person name="Cannon C."/>
            <person name="Castanera R."/>
            <person name="Culley D."/>
            <person name="Daum C."/>
            <person name="Ezra D."/>
            <person name="Gonzalez J."/>
            <person name="Henrissat B."/>
            <person name="Kuo A."/>
            <person name="Liang C."/>
            <person name="Lipzen A."/>
            <person name="Lutzoni F."/>
            <person name="Magnuson J."/>
            <person name="Mondo S."/>
            <person name="Nolan M."/>
            <person name="Ohm R."/>
            <person name="Pangilinan J."/>
            <person name="Park H.-J."/>
            <person name="Ramirez L."/>
            <person name="Alfaro M."/>
            <person name="Sun H."/>
            <person name="Tritt A."/>
            <person name="Yoshinaga Y."/>
            <person name="Zwiers L.-H."/>
            <person name="Turgeon B."/>
            <person name="Goodwin S."/>
            <person name="Spatafora J."/>
            <person name="Crous P."/>
            <person name="Grigoriev I."/>
        </authorList>
    </citation>
    <scope>NUCLEOTIDE SEQUENCE</scope>
    <source>
        <strain evidence="5">CBS 107.79</strain>
    </source>
</reference>
<feature type="domain" description="GPI inositol-deacylase winged helix" evidence="3">
    <location>
        <begin position="334"/>
        <end position="408"/>
    </location>
</feature>
<dbReference type="PROSITE" id="PS50297">
    <property type="entry name" value="ANK_REP_REGION"/>
    <property type="match status" value="2"/>
</dbReference>
<dbReference type="SMART" id="SM00248">
    <property type="entry name" value="ANK"/>
    <property type="match status" value="2"/>
</dbReference>
<dbReference type="PANTHER" id="PTHR10039:SF15">
    <property type="entry name" value="NACHT DOMAIN-CONTAINING PROTEIN"/>
    <property type="match status" value="1"/>
</dbReference>
<feature type="repeat" description="ANK" evidence="2">
    <location>
        <begin position="583"/>
        <end position="615"/>
    </location>
</feature>